<comment type="caution">
    <text evidence="2">The sequence shown here is derived from an EMBL/GenBank/DDBJ whole genome shotgun (WGS) entry which is preliminary data.</text>
</comment>
<feature type="transmembrane region" description="Helical" evidence="1">
    <location>
        <begin position="302"/>
        <end position="323"/>
    </location>
</feature>
<gene>
    <name evidence="2" type="ORF">TWF696_001537</name>
</gene>
<keyword evidence="3" id="KW-1185">Reference proteome</keyword>
<dbReference type="Proteomes" id="UP001375240">
    <property type="component" value="Unassembled WGS sequence"/>
</dbReference>
<feature type="transmembrane region" description="Helical" evidence="1">
    <location>
        <begin position="256"/>
        <end position="276"/>
    </location>
</feature>
<evidence type="ECO:0000313" key="2">
    <source>
        <dbReference type="EMBL" id="KAK6338066.1"/>
    </source>
</evidence>
<accession>A0AAV9UBW9</accession>
<evidence type="ECO:0000256" key="1">
    <source>
        <dbReference type="SAM" id="Phobius"/>
    </source>
</evidence>
<name>A0AAV9UBW9_9PEZI</name>
<organism evidence="2 3">
    <name type="scientific">Orbilia brochopaga</name>
    <dbReference type="NCBI Taxonomy" id="3140254"/>
    <lineage>
        <taxon>Eukaryota</taxon>
        <taxon>Fungi</taxon>
        <taxon>Dikarya</taxon>
        <taxon>Ascomycota</taxon>
        <taxon>Pezizomycotina</taxon>
        <taxon>Orbiliomycetes</taxon>
        <taxon>Orbiliales</taxon>
        <taxon>Orbiliaceae</taxon>
        <taxon>Orbilia</taxon>
    </lineage>
</organism>
<keyword evidence="1" id="KW-0472">Membrane</keyword>
<dbReference type="EMBL" id="JAVHNQ010000010">
    <property type="protein sequence ID" value="KAK6338066.1"/>
    <property type="molecule type" value="Genomic_DNA"/>
</dbReference>
<proteinExistence type="predicted"/>
<evidence type="ECO:0000313" key="3">
    <source>
        <dbReference type="Proteomes" id="UP001375240"/>
    </source>
</evidence>
<keyword evidence="1" id="KW-1133">Transmembrane helix</keyword>
<feature type="transmembrane region" description="Helical" evidence="1">
    <location>
        <begin position="211"/>
        <end position="231"/>
    </location>
</feature>
<reference evidence="2 3" key="1">
    <citation type="submission" date="2019-10" db="EMBL/GenBank/DDBJ databases">
        <authorList>
            <person name="Palmer J.M."/>
        </authorList>
    </citation>
    <scope>NUCLEOTIDE SEQUENCE [LARGE SCALE GENOMIC DNA]</scope>
    <source>
        <strain evidence="2 3">TWF696</strain>
    </source>
</reference>
<protein>
    <submittedName>
        <fullName evidence="2">Uncharacterized protein</fullName>
    </submittedName>
</protein>
<sequence>MNPFGFRSWGQPRTWPWSQSRMPFGGQPAPGVFPGPTVAGYTPNIEFQLNPMDPGFGTTNRDKILAEQQRILGVFNDFMIAQKLMILGQADARMPQLANEQANREQLQSLIRDMAEMNVNKQTMTGLVNNFGSQYCKFITDRDAVEAQRQLNDVERARMLGYLFLPPPLQLHLRICQISVVLSLGGTFGACMAFWSGSRALQTSMLACRTAGLQCLVMGLLQFIAIAARLISRCSVARFACPSIAFGRDRMYVSRIWDYWTALVLCAIISFGAWMWTKGNEVYLGHGSGGHIPPMHMLTKTLGGAVSPTAVATAAATVIKFVLPTATP</sequence>
<keyword evidence="1" id="KW-0812">Transmembrane</keyword>
<dbReference type="AlphaFoldDB" id="A0AAV9UBW9"/>